<evidence type="ECO:0000256" key="2">
    <source>
        <dbReference type="ARBA" id="ARBA00004240"/>
    </source>
</evidence>
<keyword evidence="6" id="KW-0472">Membrane</keyword>
<dbReference type="EMBL" id="CAJSTJ010000119">
    <property type="protein sequence ID" value="CAG7557455.1"/>
    <property type="molecule type" value="Genomic_DNA"/>
</dbReference>
<dbReference type="GO" id="GO:0005783">
    <property type="term" value="C:endoplasmic reticulum"/>
    <property type="evidence" value="ECO:0007669"/>
    <property type="project" value="UniProtKB-SubCell"/>
</dbReference>
<sequence length="371" mass="41075">MEVIHDDADAIADICLIHGAAGDLKSACTESTPWLKSLLPSHLDKVRILSYGYGPYDGPGDRQFDVFDCTNDLRRGLVYHRQNEPLRPLIFVAHCVGGLVLKEVVNYCYYSRPTSHDAAIYSVLKGIIFIGTPHKAPWTPVMDTRIARLYAGSADIVVADTSIDLYTDAKQDHATATHIESVGDISDNDHASKVETVSLLTYRPELATTTPSVPELLATIDTIDEYEAIPIIADHIQMIKLGASDEGSRKIAETLDEWTSQIKLSQRTPTSVDTSTMASFQTGRSTQSIGLQRQRRHERSTTTLVEGDPPPESPTQVSDEMLGPSLFAEPAKPPARFYLPRPCYIFCFLMFLIVAPKHRVIIEAAQDERGY</sequence>
<proteinExistence type="predicted"/>
<name>A0A8J2IM65_FUSEQ</name>
<keyword evidence="5" id="KW-0496">Mitochondrion</keyword>
<evidence type="ECO:0000256" key="6">
    <source>
        <dbReference type="ARBA" id="ARBA00023136"/>
    </source>
</evidence>
<evidence type="ECO:0008006" key="10">
    <source>
        <dbReference type="Google" id="ProtNLM"/>
    </source>
</evidence>
<comment type="caution">
    <text evidence="8">The sequence shown here is derived from an EMBL/GenBank/DDBJ whole genome shotgun (WGS) entry which is preliminary data.</text>
</comment>
<organism evidence="8 9">
    <name type="scientific">Fusarium equiseti</name>
    <name type="common">Fusarium scirpi</name>
    <dbReference type="NCBI Taxonomy" id="61235"/>
    <lineage>
        <taxon>Eukaryota</taxon>
        <taxon>Fungi</taxon>
        <taxon>Dikarya</taxon>
        <taxon>Ascomycota</taxon>
        <taxon>Pezizomycotina</taxon>
        <taxon>Sordariomycetes</taxon>
        <taxon>Hypocreomycetidae</taxon>
        <taxon>Hypocreales</taxon>
        <taxon>Nectriaceae</taxon>
        <taxon>Fusarium</taxon>
        <taxon>Fusarium incarnatum-equiseti species complex</taxon>
    </lineage>
</organism>
<protein>
    <recommendedName>
        <fullName evidence="10">DUF676 domain-containing protein</fullName>
    </recommendedName>
</protein>
<dbReference type="AlphaFoldDB" id="A0A8J2IM65"/>
<evidence type="ECO:0000313" key="8">
    <source>
        <dbReference type="EMBL" id="CAG7557455.1"/>
    </source>
</evidence>
<evidence type="ECO:0000256" key="7">
    <source>
        <dbReference type="SAM" id="MobiDB-lite"/>
    </source>
</evidence>
<evidence type="ECO:0000256" key="1">
    <source>
        <dbReference type="ARBA" id="ARBA00004173"/>
    </source>
</evidence>
<dbReference type="InterPro" id="IPR052374">
    <property type="entry name" value="SERAC1"/>
</dbReference>
<accession>A0A8J2IM65</accession>
<evidence type="ECO:0000256" key="5">
    <source>
        <dbReference type="ARBA" id="ARBA00023128"/>
    </source>
</evidence>
<dbReference type="GO" id="GO:0016020">
    <property type="term" value="C:membrane"/>
    <property type="evidence" value="ECO:0007669"/>
    <property type="project" value="UniProtKB-SubCell"/>
</dbReference>
<feature type="compositionally biased region" description="Polar residues" evidence="7">
    <location>
        <begin position="266"/>
        <end position="291"/>
    </location>
</feature>
<reference evidence="8" key="1">
    <citation type="submission" date="2021-05" db="EMBL/GenBank/DDBJ databases">
        <authorList>
            <person name="Khan N."/>
        </authorList>
    </citation>
    <scope>NUCLEOTIDE SEQUENCE</scope>
</reference>
<dbReference type="PANTHER" id="PTHR48182:SF2">
    <property type="entry name" value="PROTEIN SERAC1"/>
    <property type="match status" value="1"/>
</dbReference>
<evidence type="ECO:0000256" key="4">
    <source>
        <dbReference type="ARBA" id="ARBA00022824"/>
    </source>
</evidence>
<comment type="subcellular location">
    <subcellularLocation>
        <location evidence="2">Endoplasmic reticulum</location>
    </subcellularLocation>
    <subcellularLocation>
        <location evidence="3">Membrane</location>
    </subcellularLocation>
    <subcellularLocation>
        <location evidence="1">Mitochondrion</location>
    </subcellularLocation>
</comment>
<dbReference type="GO" id="GO:0005739">
    <property type="term" value="C:mitochondrion"/>
    <property type="evidence" value="ECO:0007669"/>
    <property type="project" value="UniProtKB-SubCell"/>
</dbReference>
<dbReference type="Proteomes" id="UP000693738">
    <property type="component" value="Unassembled WGS sequence"/>
</dbReference>
<gene>
    <name evidence="8" type="ORF">FEQUK3_LOCUS3184</name>
</gene>
<feature type="region of interest" description="Disordered" evidence="7">
    <location>
        <begin position="266"/>
        <end position="318"/>
    </location>
</feature>
<dbReference type="PANTHER" id="PTHR48182">
    <property type="entry name" value="PROTEIN SERAC1"/>
    <property type="match status" value="1"/>
</dbReference>
<evidence type="ECO:0000313" key="9">
    <source>
        <dbReference type="Proteomes" id="UP000693738"/>
    </source>
</evidence>
<keyword evidence="4" id="KW-0256">Endoplasmic reticulum</keyword>
<evidence type="ECO:0000256" key="3">
    <source>
        <dbReference type="ARBA" id="ARBA00004370"/>
    </source>
</evidence>